<evidence type="ECO:0008006" key="4">
    <source>
        <dbReference type="Google" id="ProtNLM"/>
    </source>
</evidence>
<name>A0ABN7JF89_9HYPH</name>
<feature type="transmembrane region" description="Helical" evidence="1">
    <location>
        <begin position="6"/>
        <end position="27"/>
    </location>
</feature>
<dbReference type="PANTHER" id="PTHR37304:SF1">
    <property type="entry name" value="MEMBRANE PROTEIN"/>
    <property type="match status" value="1"/>
</dbReference>
<dbReference type="InterPro" id="IPR007211">
    <property type="entry name" value="DUF378"/>
</dbReference>
<dbReference type="PANTHER" id="PTHR37304">
    <property type="entry name" value="MEMBRANE PROTEIN-RELATED"/>
    <property type="match status" value="1"/>
</dbReference>
<dbReference type="Proteomes" id="UP000606921">
    <property type="component" value="Unassembled WGS sequence"/>
</dbReference>
<evidence type="ECO:0000256" key="1">
    <source>
        <dbReference type="SAM" id="Phobius"/>
    </source>
</evidence>
<comment type="caution">
    <text evidence="2">The sequence shown here is derived from an EMBL/GenBank/DDBJ whole genome shotgun (WGS) entry which is preliminary data.</text>
</comment>
<protein>
    <recommendedName>
        <fullName evidence="4">DUF378 domain-containing protein</fullName>
    </recommendedName>
</protein>
<keyword evidence="1" id="KW-1133">Transmembrane helix</keyword>
<dbReference type="Pfam" id="PF04070">
    <property type="entry name" value="DUF378"/>
    <property type="match status" value="1"/>
</dbReference>
<gene>
    <name evidence="2" type="ORF">REJC140_02567</name>
</gene>
<proteinExistence type="predicted"/>
<reference evidence="2 3" key="1">
    <citation type="submission" date="2020-11" db="EMBL/GenBank/DDBJ databases">
        <authorList>
            <person name="Lassalle F."/>
        </authorList>
    </citation>
    <scope>NUCLEOTIDE SEQUENCE [LARGE SCALE GENOMIC DNA]</scope>
    <source>
        <strain evidence="2 3">JC140</strain>
    </source>
</reference>
<accession>A0ABN7JF89</accession>
<feature type="transmembrane region" description="Helical" evidence="1">
    <location>
        <begin position="39"/>
        <end position="57"/>
    </location>
</feature>
<organism evidence="2 3">
    <name type="scientific">Pseudorhizobium endolithicum</name>
    <dbReference type="NCBI Taxonomy" id="1191678"/>
    <lineage>
        <taxon>Bacteria</taxon>
        <taxon>Pseudomonadati</taxon>
        <taxon>Pseudomonadota</taxon>
        <taxon>Alphaproteobacteria</taxon>
        <taxon>Hyphomicrobiales</taxon>
        <taxon>Rhizobiaceae</taxon>
        <taxon>Rhizobium/Agrobacterium group</taxon>
        <taxon>Pseudorhizobium</taxon>
    </lineage>
</organism>
<evidence type="ECO:0000313" key="3">
    <source>
        <dbReference type="Proteomes" id="UP000606921"/>
    </source>
</evidence>
<dbReference type="RefSeq" id="WP_142521409.1">
    <property type="nucleotide sequence ID" value="NZ_CABFWF030000006.1"/>
</dbReference>
<evidence type="ECO:0000313" key="2">
    <source>
        <dbReference type="EMBL" id="CAD7027963.1"/>
    </source>
</evidence>
<sequence length="74" mass="7725">MKALNIITLALLIVGGLNWGLVGLFSFDLVAAIFGAGSLLARIVYILVGVSAVYQIMPLMGAVGTDKTVHHSGR</sequence>
<keyword evidence="1" id="KW-0472">Membrane</keyword>
<keyword evidence="1" id="KW-0812">Transmembrane</keyword>
<keyword evidence="3" id="KW-1185">Reference proteome</keyword>
<dbReference type="EMBL" id="CABFWF030000006">
    <property type="protein sequence ID" value="CAD7027963.1"/>
    <property type="molecule type" value="Genomic_DNA"/>
</dbReference>